<protein>
    <submittedName>
        <fullName evidence="1">Uncharacterized protein</fullName>
    </submittedName>
</protein>
<comment type="caution">
    <text evidence="1">The sequence shown here is derived from an EMBL/GenBank/DDBJ whole genome shotgun (WGS) entry which is preliminary data.</text>
</comment>
<keyword evidence="2" id="KW-1185">Reference proteome</keyword>
<reference evidence="1" key="1">
    <citation type="journal article" date="2014" name="Int. J. Syst. Evol. Microbiol.">
        <title>Complete genome sequence of Corynebacterium casei LMG S-19264T (=DSM 44701T), isolated from a smear-ripened cheese.</title>
        <authorList>
            <consortium name="US DOE Joint Genome Institute (JGI-PGF)"/>
            <person name="Walter F."/>
            <person name="Albersmeier A."/>
            <person name="Kalinowski J."/>
            <person name="Ruckert C."/>
        </authorList>
    </citation>
    <scope>NUCLEOTIDE SEQUENCE</scope>
    <source>
        <strain evidence="1">JCM 13919</strain>
    </source>
</reference>
<reference evidence="1" key="2">
    <citation type="submission" date="2020-09" db="EMBL/GenBank/DDBJ databases">
        <authorList>
            <person name="Sun Q."/>
            <person name="Ohkuma M."/>
        </authorList>
    </citation>
    <scope>NUCLEOTIDE SEQUENCE</scope>
    <source>
        <strain evidence="1">JCM 13919</strain>
    </source>
</reference>
<dbReference type="AlphaFoldDB" id="A0A917JX06"/>
<evidence type="ECO:0000313" key="2">
    <source>
        <dbReference type="Proteomes" id="UP000630149"/>
    </source>
</evidence>
<gene>
    <name evidence="1" type="ORF">GCM10007966_19340</name>
</gene>
<proteinExistence type="predicted"/>
<sequence length="77" mass="9288">MIAQQVSVDKVGFYKNHPYKIKPFSLELFYYCFYLVDIYQAKINSGLRSWLFSGFFKFQGRMLNLKAISEQIFYLFF</sequence>
<dbReference type="EMBL" id="BMOB01000009">
    <property type="protein sequence ID" value="GGI90758.1"/>
    <property type="molecule type" value="Genomic_DNA"/>
</dbReference>
<name>A0A917JX06_9GAMM</name>
<evidence type="ECO:0000313" key="1">
    <source>
        <dbReference type="EMBL" id="GGI90758.1"/>
    </source>
</evidence>
<organism evidence="1 2">
    <name type="scientific">Legionella impletisoli</name>
    <dbReference type="NCBI Taxonomy" id="343510"/>
    <lineage>
        <taxon>Bacteria</taxon>
        <taxon>Pseudomonadati</taxon>
        <taxon>Pseudomonadota</taxon>
        <taxon>Gammaproteobacteria</taxon>
        <taxon>Legionellales</taxon>
        <taxon>Legionellaceae</taxon>
        <taxon>Legionella</taxon>
    </lineage>
</organism>
<accession>A0A917JX06</accession>
<dbReference type="Proteomes" id="UP000630149">
    <property type="component" value="Unassembled WGS sequence"/>
</dbReference>